<dbReference type="Pfam" id="PF16819">
    <property type="entry name" value="DUF5074"/>
    <property type="match status" value="1"/>
</dbReference>
<dbReference type="EMBL" id="FCOR01000002">
    <property type="protein sequence ID" value="CVK15619.1"/>
    <property type="molecule type" value="Genomic_DNA"/>
</dbReference>
<dbReference type="InterPro" id="IPR011048">
    <property type="entry name" value="Haem_d1_sf"/>
</dbReference>
<feature type="chain" id="PRO_5007071721" description="40-residue YVTN family beta-propeller repeat-containing protein" evidence="1">
    <location>
        <begin position="30"/>
        <end position="378"/>
    </location>
</feature>
<dbReference type="SUPFAM" id="SSF51004">
    <property type="entry name" value="C-terminal (heme d1) domain of cytochrome cd1-nitrite reductase"/>
    <property type="match status" value="1"/>
</dbReference>
<dbReference type="PANTHER" id="PTHR47197">
    <property type="entry name" value="PROTEIN NIRF"/>
    <property type="match status" value="1"/>
</dbReference>
<dbReference type="InterPro" id="IPR031815">
    <property type="entry name" value="DUF5074"/>
</dbReference>
<dbReference type="Gene3D" id="2.130.10.10">
    <property type="entry name" value="YVTN repeat-like/Quinoprotein amine dehydrogenase"/>
    <property type="match status" value="1"/>
</dbReference>
<dbReference type="PANTHER" id="PTHR47197:SF3">
    <property type="entry name" value="DIHYDRO-HEME D1 DEHYDROGENASE"/>
    <property type="match status" value="1"/>
</dbReference>
<gene>
    <name evidence="2" type="ORF">Ga0061079_102170</name>
</gene>
<name>A0A0X8XY66_9FLAO</name>
<evidence type="ECO:0000313" key="3">
    <source>
        <dbReference type="Proteomes" id="UP000182761"/>
    </source>
</evidence>
<keyword evidence="1" id="KW-0732">Signal</keyword>
<dbReference type="OrthoDB" id="792648at2"/>
<dbReference type="InterPro" id="IPR051200">
    <property type="entry name" value="Host-pathogen_enzymatic-act"/>
</dbReference>
<evidence type="ECO:0008006" key="4">
    <source>
        <dbReference type="Google" id="ProtNLM"/>
    </source>
</evidence>
<proteinExistence type="predicted"/>
<accession>A0A0X8XY66</accession>
<evidence type="ECO:0000313" key="2">
    <source>
        <dbReference type="EMBL" id="CVK15619.1"/>
    </source>
</evidence>
<dbReference type="RefSeq" id="WP_055424847.1">
    <property type="nucleotide sequence ID" value="NZ_FCOR01000002.1"/>
</dbReference>
<keyword evidence="3" id="KW-1185">Reference proteome</keyword>
<sequence>MKKLVTTSGVARKFLLPFLFIITPFFVSCSNDDSWSDQNTIIESQPGAKQGLYILNEGNYQQNNSSLSYFDFDTADFFKDYFTKTNPNQGGLGDTGNDLKIYKDKMYAVINNSNYVEVMDAKTAKHIGKITVPNCRYITFDGDYAFVSSYASDTLNGPGYVAKIDINNGTIVNEVSVGRNPEEMTIVNNKLYVANSGGYYFPDYDTTVSVIDLNSFTKIYDIEVGKNLHRIRKDKNNHIWVTSRGDYGNFKPLVAVIDPSTDEIINKLDIAISDLTFYNEKIYFYGSEYTSGKTLTNYGIINVDTQKIISSELIKDGTKSEIMAPYGIIADPKDGSFFIADAMDFVSDGKIYYFSKNGNLKWWKSTGISPGHFAIVIK</sequence>
<dbReference type="STRING" id="1586267.GCA_001418685_00449"/>
<feature type="signal peptide" evidence="1">
    <location>
        <begin position="1"/>
        <end position="29"/>
    </location>
</feature>
<organism evidence="2 3">
    <name type="scientific">Apibacter mensalis</name>
    <dbReference type="NCBI Taxonomy" id="1586267"/>
    <lineage>
        <taxon>Bacteria</taxon>
        <taxon>Pseudomonadati</taxon>
        <taxon>Bacteroidota</taxon>
        <taxon>Flavobacteriia</taxon>
        <taxon>Flavobacteriales</taxon>
        <taxon>Weeksellaceae</taxon>
        <taxon>Apibacter</taxon>
    </lineage>
</organism>
<protein>
    <recommendedName>
        <fullName evidence="4">40-residue YVTN family beta-propeller repeat-containing protein</fullName>
    </recommendedName>
</protein>
<dbReference type="PROSITE" id="PS51257">
    <property type="entry name" value="PROKAR_LIPOPROTEIN"/>
    <property type="match status" value="1"/>
</dbReference>
<evidence type="ECO:0000256" key="1">
    <source>
        <dbReference type="SAM" id="SignalP"/>
    </source>
</evidence>
<dbReference type="AlphaFoldDB" id="A0A0X8XY66"/>
<reference evidence="2 3" key="1">
    <citation type="submission" date="2016-01" db="EMBL/GenBank/DDBJ databases">
        <authorList>
            <person name="McClelland M."/>
            <person name="Jain A."/>
            <person name="Saraogi P."/>
            <person name="Mendelson R."/>
            <person name="Westerman R."/>
            <person name="SanMiguel P."/>
            <person name="Csonka L."/>
        </authorList>
    </citation>
    <scope>NUCLEOTIDE SEQUENCE [LARGE SCALE GENOMIC DNA]</scope>
    <source>
        <strain evidence="2 3">R-53146</strain>
    </source>
</reference>
<dbReference type="InterPro" id="IPR015943">
    <property type="entry name" value="WD40/YVTN_repeat-like_dom_sf"/>
</dbReference>
<dbReference type="Proteomes" id="UP000182761">
    <property type="component" value="Unassembled WGS sequence"/>
</dbReference>